<accession>A0A0T6BIZ6</accession>
<dbReference type="RefSeq" id="WP_048355018.1">
    <property type="nucleotide sequence ID" value="NZ_JAQCPU010000009.1"/>
</dbReference>
<sequence length="134" mass="15102">MGLDVTHGAFSGAYSAFNNLRRFLLRSIGGSWPPHDDKKLKDGYWYFGDGYSTKTHKGLTEFFGHSDCDGEISPEMCKIVADELEAILPYVEELAKKEMSHGHILRDGGYIVCTKQFIAGCRLAHELNEPLEFR</sequence>
<protein>
    <submittedName>
        <fullName evidence="1">Uncharacterized protein</fullName>
    </submittedName>
</protein>
<dbReference type="Proteomes" id="UP000036168">
    <property type="component" value="Unassembled WGS sequence"/>
</dbReference>
<reference evidence="1" key="2">
    <citation type="submission" date="2015-10" db="EMBL/GenBank/DDBJ databases">
        <authorList>
            <person name="Gilbert D.G."/>
        </authorList>
    </citation>
    <scope>NUCLEOTIDE SEQUENCE</scope>
    <source>
        <strain evidence="1">GO-13</strain>
    </source>
</reference>
<evidence type="ECO:0000313" key="2">
    <source>
        <dbReference type="EMBL" id="MEC0488090.1"/>
    </source>
</evidence>
<name>A0A0T6BIZ6_9BACI</name>
<dbReference type="Proteomes" id="UP001341297">
    <property type="component" value="Unassembled WGS sequence"/>
</dbReference>
<evidence type="ECO:0000313" key="1">
    <source>
        <dbReference type="EMBL" id="KRT89286.1"/>
    </source>
</evidence>
<dbReference type="OrthoDB" id="2972986at2"/>
<organism evidence="1 3">
    <name type="scientific">Bacillus glycinifermentans</name>
    <dbReference type="NCBI Taxonomy" id="1664069"/>
    <lineage>
        <taxon>Bacteria</taxon>
        <taxon>Bacillati</taxon>
        <taxon>Bacillota</taxon>
        <taxon>Bacilli</taxon>
        <taxon>Bacillales</taxon>
        <taxon>Bacillaceae</taxon>
        <taxon>Bacillus</taxon>
    </lineage>
</organism>
<evidence type="ECO:0000313" key="3">
    <source>
        <dbReference type="Proteomes" id="UP000036168"/>
    </source>
</evidence>
<keyword evidence="4" id="KW-1185">Reference proteome</keyword>
<proteinExistence type="predicted"/>
<dbReference type="EMBL" id="JARRTL010000073">
    <property type="protein sequence ID" value="MEC0488090.1"/>
    <property type="molecule type" value="Genomic_DNA"/>
</dbReference>
<comment type="caution">
    <text evidence="1">The sequence shown here is derived from an EMBL/GenBank/DDBJ whole genome shotgun (WGS) entry which is preliminary data.</text>
</comment>
<evidence type="ECO:0000313" key="4">
    <source>
        <dbReference type="Proteomes" id="UP001341297"/>
    </source>
</evidence>
<gene>
    <name evidence="1" type="ORF">AB447_224440</name>
    <name evidence="2" type="ORF">P8828_25450</name>
</gene>
<dbReference type="EMBL" id="LECW02000051">
    <property type="protein sequence ID" value="KRT89286.1"/>
    <property type="molecule type" value="Genomic_DNA"/>
</dbReference>
<reference evidence="1 3" key="1">
    <citation type="journal article" date="2015" name="Int. J. Syst. Evol. Microbiol.">
        <title>Bacillus glycinifermentans sp. nov., isolated from fermented soybean paste.</title>
        <authorList>
            <person name="Kim S.J."/>
            <person name="Dunlap C.A."/>
            <person name="Kwon S.W."/>
            <person name="Rooney A.P."/>
        </authorList>
    </citation>
    <scope>NUCLEOTIDE SEQUENCE [LARGE SCALE GENOMIC DNA]</scope>
    <source>
        <strain evidence="1 3">GO-13</strain>
    </source>
</reference>
<dbReference type="AlphaFoldDB" id="A0A0T6BIZ6"/>
<reference evidence="2 4" key="3">
    <citation type="submission" date="2023-03" db="EMBL/GenBank/DDBJ databases">
        <title>Agriculturally important microbes genome sequencing.</title>
        <authorList>
            <person name="Dunlap C."/>
        </authorList>
    </citation>
    <scope>NUCLEOTIDE SEQUENCE [LARGE SCALE GENOMIC DNA]</scope>
    <source>
        <strain evidence="2 4">CBP-3203</strain>
    </source>
</reference>